<evidence type="ECO:0000313" key="2">
    <source>
        <dbReference type="Proteomes" id="UP000295611"/>
    </source>
</evidence>
<organism evidence="1 2">
    <name type="scientific">Paludibacterium purpuratum</name>
    <dbReference type="NCBI Taxonomy" id="1144873"/>
    <lineage>
        <taxon>Bacteria</taxon>
        <taxon>Pseudomonadati</taxon>
        <taxon>Pseudomonadota</taxon>
        <taxon>Betaproteobacteria</taxon>
        <taxon>Neisseriales</taxon>
        <taxon>Chromobacteriaceae</taxon>
        <taxon>Paludibacterium</taxon>
    </lineage>
</organism>
<keyword evidence="2" id="KW-1185">Reference proteome</keyword>
<accession>A0A4R7B851</accession>
<dbReference type="Proteomes" id="UP000295611">
    <property type="component" value="Unassembled WGS sequence"/>
</dbReference>
<reference evidence="1 2" key="1">
    <citation type="submission" date="2019-03" db="EMBL/GenBank/DDBJ databases">
        <title>Genomic Encyclopedia of Type Strains, Phase III (KMG-III): the genomes of soil and plant-associated and newly described type strains.</title>
        <authorList>
            <person name="Whitman W."/>
        </authorList>
    </citation>
    <scope>NUCLEOTIDE SEQUENCE [LARGE SCALE GENOMIC DNA]</scope>
    <source>
        <strain evidence="1 2">CECT 8976</strain>
    </source>
</reference>
<protein>
    <submittedName>
        <fullName evidence="1">Uncharacterized protein</fullName>
    </submittedName>
</protein>
<dbReference type="RefSeq" id="WP_243729347.1">
    <property type="nucleotide sequence ID" value="NZ_SNZP01000006.1"/>
</dbReference>
<name>A0A4R7B851_9NEIS</name>
<dbReference type="EMBL" id="SNZP01000006">
    <property type="protein sequence ID" value="TDR79955.1"/>
    <property type="molecule type" value="Genomic_DNA"/>
</dbReference>
<proteinExistence type="predicted"/>
<sequence>MMMKISQLRPGFRVDEHHDDGQVTSFEVTQVRELGRKVEVTFRSMLGLESAVYMADAYLNARQ</sequence>
<comment type="caution">
    <text evidence="1">The sequence shown here is derived from an EMBL/GenBank/DDBJ whole genome shotgun (WGS) entry which is preliminary data.</text>
</comment>
<evidence type="ECO:0000313" key="1">
    <source>
        <dbReference type="EMBL" id="TDR79955.1"/>
    </source>
</evidence>
<gene>
    <name evidence="1" type="ORF">DFP86_10694</name>
</gene>
<dbReference type="AlphaFoldDB" id="A0A4R7B851"/>